<sequence>MGIIDKAVSAYLTVVHALSLLRPGGKRQSGQTKLNVTVHEGNVNRQSQGKYLVTMRHGKKKVVRRGHRKGVTADHVGVVGGTWYSKYWRRRWRGHWGDEVDEFDTTVHGPWLTRWLIGRHNRHTRVPILQKGDI</sequence>
<dbReference type="PANTHER" id="PTHR15692">
    <property type="entry name" value="MASTERMIND-LIKE"/>
    <property type="match status" value="1"/>
</dbReference>
<reference evidence="1" key="1">
    <citation type="journal article" date="2008" name="Nature">
        <title>The amphioxus genome and the evolution of the chordate karyotype.</title>
        <authorList>
            <consortium name="US DOE Joint Genome Institute (JGI-PGF)"/>
            <person name="Putnam N.H."/>
            <person name="Butts T."/>
            <person name="Ferrier D.E.K."/>
            <person name="Furlong R.F."/>
            <person name="Hellsten U."/>
            <person name="Kawashima T."/>
            <person name="Robinson-Rechavi M."/>
            <person name="Shoguchi E."/>
            <person name="Terry A."/>
            <person name="Yu J.-K."/>
            <person name="Benito-Gutierrez E.L."/>
            <person name="Dubchak I."/>
            <person name="Garcia-Fernandez J."/>
            <person name="Gibson-Brown J.J."/>
            <person name="Grigoriev I.V."/>
            <person name="Horton A.C."/>
            <person name="de Jong P.J."/>
            <person name="Jurka J."/>
            <person name="Kapitonov V.V."/>
            <person name="Kohara Y."/>
            <person name="Kuroki Y."/>
            <person name="Lindquist E."/>
            <person name="Lucas S."/>
            <person name="Osoegawa K."/>
            <person name="Pennacchio L.A."/>
            <person name="Salamov A.A."/>
            <person name="Satou Y."/>
            <person name="Sauka-Spengler T."/>
            <person name="Schmutz J."/>
            <person name="Shin-I T."/>
            <person name="Toyoda A."/>
            <person name="Bronner-Fraser M."/>
            <person name="Fujiyama A."/>
            <person name="Holland L.Z."/>
            <person name="Holland P.W.H."/>
            <person name="Satoh N."/>
            <person name="Rokhsar D.S."/>
        </authorList>
    </citation>
    <scope>NUCLEOTIDE SEQUENCE [LARGE SCALE GENOMIC DNA]</scope>
    <source>
        <strain evidence="1">S238N-H82</strain>
        <tissue evidence="1">Testes</tissue>
    </source>
</reference>
<accession>C3ZT47</accession>
<protein>
    <submittedName>
        <fullName evidence="1">Uncharacterized protein</fullName>
    </submittedName>
</protein>
<name>C3ZT47_BRAFL</name>
<dbReference type="InParanoid" id="C3ZT47"/>
<gene>
    <name evidence="1" type="ORF">BRAFLDRAFT_86689</name>
</gene>
<evidence type="ECO:0000313" key="1">
    <source>
        <dbReference type="EMBL" id="EEN44253.1"/>
    </source>
</evidence>
<dbReference type="AlphaFoldDB" id="C3ZT47"/>
<organism>
    <name type="scientific">Branchiostoma floridae</name>
    <name type="common">Florida lancelet</name>
    <name type="synonym">Amphioxus</name>
    <dbReference type="NCBI Taxonomy" id="7739"/>
    <lineage>
        <taxon>Eukaryota</taxon>
        <taxon>Metazoa</taxon>
        <taxon>Chordata</taxon>
        <taxon>Cephalochordata</taxon>
        <taxon>Leptocardii</taxon>
        <taxon>Amphioxiformes</taxon>
        <taxon>Branchiostomatidae</taxon>
        <taxon>Branchiostoma</taxon>
    </lineage>
</organism>
<dbReference type="PANTHER" id="PTHR15692:SF18">
    <property type="entry name" value="PROTEIN CBG23155"/>
    <property type="match status" value="1"/>
</dbReference>
<proteinExistence type="predicted"/>
<dbReference type="InterPro" id="IPR046369">
    <property type="entry name" value="MAML1-3"/>
</dbReference>
<dbReference type="GO" id="GO:0003713">
    <property type="term" value="F:transcription coactivator activity"/>
    <property type="evidence" value="ECO:0007669"/>
    <property type="project" value="InterPro"/>
</dbReference>
<dbReference type="GO" id="GO:0007221">
    <property type="term" value="P:positive regulation of transcription of Notch receptor target"/>
    <property type="evidence" value="ECO:0007669"/>
    <property type="project" value="InterPro"/>
</dbReference>
<dbReference type="EMBL" id="GG666676">
    <property type="protein sequence ID" value="EEN44253.1"/>
    <property type="molecule type" value="Genomic_DNA"/>
</dbReference>